<feature type="domain" description="Glycosyltransferase 2-like" evidence="1">
    <location>
        <begin position="7"/>
        <end position="183"/>
    </location>
</feature>
<dbReference type="PANTHER" id="PTHR22916">
    <property type="entry name" value="GLYCOSYLTRANSFERASE"/>
    <property type="match status" value="1"/>
</dbReference>
<dbReference type="Gene3D" id="3.40.50.720">
    <property type="entry name" value="NAD(P)-binding Rossmann-like Domain"/>
    <property type="match status" value="1"/>
</dbReference>
<reference evidence="3" key="1">
    <citation type="submission" date="2012-02" db="EMBL/GenBank/DDBJ databases">
        <title>The complete genome of Halobacteroides halobius DSM 5150.</title>
        <authorList>
            <person name="Lucas S."/>
            <person name="Copeland A."/>
            <person name="Lapidus A."/>
            <person name="Glavina del Rio T."/>
            <person name="Dalin E."/>
            <person name="Tice H."/>
            <person name="Bruce D."/>
            <person name="Goodwin L."/>
            <person name="Pitluck S."/>
            <person name="Peters L."/>
            <person name="Mikhailova N."/>
            <person name="Gu W."/>
            <person name="Kyrpides N."/>
            <person name="Mavromatis K."/>
            <person name="Ivanova N."/>
            <person name="Brettin T."/>
            <person name="Detter J.C."/>
            <person name="Han C."/>
            <person name="Larimer F."/>
            <person name="Land M."/>
            <person name="Hauser L."/>
            <person name="Markowitz V."/>
            <person name="Cheng J.-F."/>
            <person name="Hugenholtz P."/>
            <person name="Woyke T."/>
            <person name="Wu D."/>
            <person name="Tindall B."/>
            <person name="Pomrenke H."/>
            <person name="Brambilla E."/>
            <person name="Klenk H.-P."/>
            <person name="Eisen J.A."/>
        </authorList>
    </citation>
    <scope>NUCLEOTIDE SEQUENCE [LARGE SCALE GENOMIC DNA]</scope>
    <source>
        <strain evidence="3">ATCC 35273 / DSM 5150 / MD-1</strain>
    </source>
</reference>
<dbReference type="STRING" id="748449.Halha_2251"/>
<dbReference type="Proteomes" id="UP000010880">
    <property type="component" value="Chromosome"/>
</dbReference>
<dbReference type="OrthoDB" id="396512at2"/>
<dbReference type="PANTHER" id="PTHR22916:SF3">
    <property type="entry name" value="UDP-GLCNAC:BETAGAL BETA-1,3-N-ACETYLGLUCOSAMINYLTRANSFERASE-LIKE PROTEIN 1"/>
    <property type="match status" value="1"/>
</dbReference>
<dbReference type="eggNOG" id="COG1216">
    <property type="taxonomic scope" value="Bacteria"/>
</dbReference>
<dbReference type="EMBL" id="CP003359">
    <property type="protein sequence ID" value="AGB42127.1"/>
    <property type="molecule type" value="Genomic_DNA"/>
</dbReference>
<proteinExistence type="predicted"/>
<evidence type="ECO:0000259" key="1">
    <source>
        <dbReference type="Pfam" id="PF00535"/>
    </source>
</evidence>
<organism evidence="2 3">
    <name type="scientific">Halobacteroides halobius (strain ATCC 35273 / DSM 5150 / MD-1)</name>
    <dbReference type="NCBI Taxonomy" id="748449"/>
    <lineage>
        <taxon>Bacteria</taxon>
        <taxon>Bacillati</taxon>
        <taxon>Bacillota</taxon>
        <taxon>Clostridia</taxon>
        <taxon>Halanaerobiales</taxon>
        <taxon>Halobacteroidaceae</taxon>
        <taxon>Halobacteroides</taxon>
    </lineage>
</organism>
<evidence type="ECO:0000313" key="2">
    <source>
        <dbReference type="EMBL" id="AGB42127.1"/>
    </source>
</evidence>
<accession>L0K9Y5</accession>
<dbReference type="KEGG" id="hhl:Halha_2251"/>
<dbReference type="GO" id="GO:0016758">
    <property type="term" value="F:hexosyltransferase activity"/>
    <property type="evidence" value="ECO:0007669"/>
    <property type="project" value="UniProtKB-ARBA"/>
</dbReference>
<protein>
    <submittedName>
        <fullName evidence="2">Putative glycosyltransferase</fullName>
    </submittedName>
</protein>
<dbReference type="Pfam" id="PF00535">
    <property type="entry name" value="Glycos_transf_2"/>
    <property type="match status" value="1"/>
</dbReference>
<sequence length="356" mass="41695">MTKPLFSIIILSYNNLQYLEECLSSILMQTYTNIEIIFSDDGSSNFDKNVILDFINKNKKGNIKRCVINHNSRNLGVVKNYNKAIELSEGEYIFYVGLDDMLYDENVVLDIVNFFKKSNSLIFTGYRCVYDKNMQECLEILPNKRKKEFIKNDTPRELHLKLSRGNFIAGSATPFSKKIIEKYGYLDEEYILLEDYPRYLSLTKQGCNIDFIDRKLIKYRAGGITTNKEKNEVLEEDFTKTRKKEVAHFVKGIAESINIKGKRIVGWGTSRGYKDNKDMFDYDISYLLDSDKNKHNKFLDGKKICSPEKLLDEDPEEIFVIVFSETYYYDIKSYLEKIGMKELENYCCFVDLLYDN</sequence>
<dbReference type="InterPro" id="IPR001173">
    <property type="entry name" value="Glyco_trans_2-like"/>
</dbReference>
<dbReference type="RefSeq" id="WP_015327841.1">
    <property type="nucleotide sequence ID" value="NC_019978.1"/>
</dbReference>
<keyword evidence="3" id="KW-1185">Reference proteome</keyword>
<gene>
    <name evidence="2" type="ordered locus">Halha_2251</name>
</gene>
<dbReference type="AlphaFoldDB" id="L0K9Y5"/>
<evidence type="ECO:0000313" key="3">
    <source>
        <dbReference type="Proteomes" id="UP000010880"/>
    </source>
</evidence>
<dbReference type="SUPFAM" id="SSF53448">
    <property type="entry name" value="Nucleotide-diphospho-sugar transferases"/>
    <property type="match status" value="1"/>
</dbReference>
<dbReference type="Gene3D" id="3.90.550.10">
    <property type="entry name" value="Spore Coat Polysaccharide Biosynthesis Protein SpsA, Chain A"/>
    <property type="match status" value="1"/>
</dbReference>
<name>L0K9Y5_HALHC</name>
<dbReference type="InterPro" id="IPR029044">
    <property type="entry name" value="Nucleotide-diphossugar_trans"/>
</dbReference>
<dbReference type="HOGENOM" id="CLU_025996_0_4_9"/>
<keyword evidence="2" id="KW-0808">Transferase</keyword>